<organism evidence="2 3">
    <name type="scientific">Hymenobacter koreensis</name>
    <dbReference type="NCBI Taxonomy" id="1084523"/>
    <lineage>
        <taxon>Bacteria</taxon>
        <taxon>Pseudomonadati</taxon>
        <taxon>Bacteroidota</taxon>
        <taxon>Cytophagia</taxon>
        <taxon>Cytophagales</taxon>
        <taxon>Hymenobacteraceae</taxon>
        <taxon>Hymenobacter</taxon>
    </lineage>
</organism>
<dbReference type="Proteomes" id="UP001500454">
    <property type="component" value="Unassembled WGS sequence"/>
</dbReference>
<proteinExistence type="predicted"/>
<evidence type="ECO:0000313" key="3">
    <source>
        <dbReference type="Proteomes" id="UP001500454"/>
    </source>
</evidence>
<dbReference type="Pfam" id="PF12867">
    <property type="entry name" value="DinB_2"/>
    <property type="match status" value="1"/>
</dbReference>
<dbReference type="SUPFAM" id="SSF109854">
    <property type="entry name" value="DinB/YfiT-like putative metalloenzymes"/>
    <property type="match status" value="1"/>
</dbReference>
<dbReference type="EMBL" id="BAABHA010000002">
    <property type="protein sequence ID" value="GAA4377064.1"/>
    <property type="molecule type" value="Genomic_DNA"/>
</dbReference>
<gene>
    <name evidence="2" type="ORF">GCM10023186_11540</name>
</gene>
<protein>
    <recommendedName>
        <fullName evidence="1">DinB-like domain-containing protein</fullName>
    </recommendedName>
</protein>
<name>A0ABP8IWD0_9BACT</name>
<reference evidence="3" key="1">
    <citation type="journal article" date="2019" name="Int. J. Syst. Evol. Microbiol.">
        <title>The Global Catalogue of Microorganisms (GCM) 10K type strain sequencing project: providing services to taxonomists for standard genome sequencing and annotation.</title>
        <authorList>
            <consortium name="The Broad Institute Genomics Platform"/>
            <consortium name="The Broad Institute Genome Sequencing Center for Infectious Disease"/>
            <person name="Wu L."/>
            <person name="Ma J."/>
        </authorList>
    </citation>
    <scope>NUCLEOTIDE SEQUENCE [LARGE SCALE GENOMIC DNA]</scope>
    <source>
        <strain evidence="3">JCM 17924</strain>
    </source>
</reference>
<keyword evidence="3" id="KW-1185">Reference proteome</keyword>
<dbReference type="InterPro" id="IPR034660">
    <property type="entry name" value="DinB/YfiT-like"/>
</dbReference>
<dbReference type="InterPro" id="IPR024775">
    <property type="entry name" value="DinB-like"/>
</dbReference>
<feature type="domain" description="DinB-like" evidence="1">
    <location>
        <begin position="25"/>
        <end position="153"/>
    </location>
</feature>
<evidence type="ECO:0000313" key="2">
    <source>
        <dbReference type="EMBL" id="GAA4377064.1"/>
    </source>
</evidence>
<accession>A0ABP8IWD0</accession>
<dbReference type="Gene3D" id="1.20.120.450">
    <property type="entry name" value="dinb family like domain"/>
    <property type="match status" value="1"/>
</dbReference>
<sequence>MPETARILDQLRRAFDGDAWSGPSLVATLQGVTAAQARQRPLPAAHSIWEIVLHVTAWVRMVQQRLAENRLVEMLDADNWPALPESTDEAAWQRAQQDLYAAHVALLTTAARFHEADLTQELGATPDQPQGAGVTNYVLLHGVAQHNLYHAGQGALLKKAFV</sequence>
<comment type="caution">
    <text evidence="2">The sequence shown here is derived from an EMBL/GenBank/DDBJ whole genome shotgun (WGS) entry which is preliminary data.</text>
</comment>
<dbReference type="RefSeq" id="WP_345222200.1">
    <property type="nucleotide sequence ID" value="NZ_BAABHA010000002.1"/>
</dbReference>
<evidence type="ECO:0000259" key="1">
    <source>
        <dbReference type="Pfam" id="PF12867"/>
    </source>
</evidence>